<protein>
    <submittedName>
        <fullName evidence="1">Uncharacterized protein</fullName>
    </submittedName>
</protein>
<accession>A0A0B7AUY9</accession>
<dbReference type="AlphaFoldDB" id="A0A0B7AUY9"/>
<organism evidence="1">
    <name type="scientific">Arion vulgaris</name>
    <dbReference type="NCBI Taxonomy" id="1028688"/>
    <lineage>
        <taxon>Eukaryota</taxon>
        <taxon>Metazoa</taxon>
        <taxon>Spiralia</taxon>
        <taxon>Lophotrochozoa</taxon>
        <taxon>Mollusca</taxon>
        <taxon>Gastropoda</taxon>
        <taxon>Heterobranchia</taxon>
        <taxon>Euthyneura</taxon>
        <taxon>Panpulmonata</taxon>
        <taxon>Eupulmonata</taxon>
        <taxon>Stylommatophora</taxon>
        <taxon>Helicina</taxon>
        <taxon>Arionoidea</taxon>
        <taxon>Arionidae</taxon>
        <taxon>Arion</taxon>
    </lineage>
</organism>
<gene>
    <name evidence="1" type="primary">ORF139215</name>
</gene>
<proteinExistence type="predicted"/>
<name>A0A0B7AUY9_9EUPU</name>
<dbReference type="EMBL" id="HACG01036966">
    <property type="protein sequence ID" value="CEK83831.1"/>
    <property type="molecule type" value="Transcribed_RNA"/>
</dbReference>
<evidence type="ECO:0000313" key="1">
    <source>
        <dbReference type="EMBL" id="CEK83831.1"/>
    </source>
</evidence>
<sequence length="58" mass="6772">MIRPHGQIANRQCISKNNATLIQWMQSKGLSTQKVELRNNKIRLKKPLFIKCTQRPVL</sequence>
<reference evidence="1" key="1">
    <citation type="submission" date="2014-12" db="EMBL/GenBank/DDBJ databases">
        <title>Insight into the proteome of Arion vulgaris.</title>
        <authorList>
            <person name="Aradska J."/>
            <person name="Bulat T."/>
            <person name="Smidak R."/>
            <person name="Sarate P."/>
            <person name="Gangsoo J."/>
            <person name="Sialana F."/>
            <person name="Bilban M."/>
            <person name="Lubec G."/>
        </authorList>
    </citation>
    <scope>NUCLEOTIDE SEQUENCE</scope>
    <source>
        <tissue evidence="1">Skin</tissue>
    </source>
</reference>